<comment type="caution">
    <text evidence="5">The sequence shown here is derived from an EMBL/GenBank/DDBJ whole genome shotgun (WGS) entry which is preliminary data.</text>
</comment>
<gene>
    <name evidence="5" type="ORF">ACFHYO_14660</name>
</gene>
<dbReference type="InterPro" id="IPR049625">
    <property type="entry name" value="Glyco_transf_61_cat"/>
</dbReference>
<keyword evidence="1" id="KW-0328">Glycosyltransferase</keyword>
<name>A0ABV6TBI6_9RHOB</name>
<protein>
    <submittedName>
        <fullName evidence="5">DUF563 domain-containing protein</fullName>
    </submittedName>
</protein>
<evidence type="ECO:0000256" key="1">
    <source>
        <dbReference type="ARBA" id="ARBA00022676"/>
    </source>
</evidence>
<evidence type="ECO:0000259" key="4">
    <source>
        <dbReference type="Pfam" id="PF04577"/>
    </source>
</evidence>
<keyword evidence="3" id="KW-0325">Glycoprotein</keyword>
<keyword evidence="6" id="KW-1185">Reference proteome</keyword>
<proteinExistence type="predicted"/>
<dbReference type="Proteomes" id="UP001589920">
    <property type="component" value="Unassembled WGS sequence"/>
</dbReference>
<evidence type="ECO:0000256" key="2">
    <source>
        <dbReference type="ARBA" id="ARBA00022679"/>
    </source>
</evidence>
<sequence>MASVQDGTGQKGMQIEVASFRMAPGTIVTARSHLIDRMVPACEVISLPEKTVPGGTIPFARVERLPFATTSPRLRDRLRGRVKGEPVPLEGTLGFDCRFGSPENWAHFLNIHAPLTFALTNRLGIAPHELTLILPQTIPGFVLRAAAHLGLRTQVTDAEVIGPGVVVTLATNIIRPDRRRWLMDSGVIGRLAPSEAGDFPANVLLARRKTRALSNQPEIEATLASRGFRTIYPEDLSVPEQFALFNGAETIVAVHGAGLAPLLYRQPQARLRRLVELLPCGHMTDVYRGMSQQVGCAWIGVRGRIKPEYIRPAYALDTPFTRYSLDNFEVDPASLDLALDMIADAPLPSA</sequence>
<evidence type="ECO:0000256" key="3">
    <source>
        <dbReference type="ARBA" id="ARBA00023180"/>
    </source>
</evidence>
<evidence type="ECO:0000313" key="5">
    <source>
        <dbReference type="EMBL" id="MFC0813343.1"/>
    </source>
</evidence>
<dbReference type="RefSeq" id="WP_394321360.1">
    <property type="nucleotide sequence ID" value="NZ_JBHMQU010000081.1"/>
</dbReference>
<organism evidence="5 6">
    <name type="scientific">Paracoccus panacisoli</name>
    <dbReference type="NCBI Taxonomy" id="1510163"/>
    <lineage>
        <taxon>Bacteria</taxon>
        <taxon>Pseudomonadati</taxon>
        <taxon>Pseudomonadota</taxon>
        <taxon>Alphaproteobacteria</taxon>
        <taxon>Rhodobacterales</taxon>
        <taxon>Paracoccaceae</taxon>
        <taxon>Paracoccus</taxon>
    </lineage>
</organism>
<dbReference type="PANTHER" id="PTHR20961">
    <property type="entry name" value="GLYCOSYLTRANSFERASE"/>
    <property type="match status" value="1"/>
</dbReference>
<evidence type="ECO:0000313" key="6">
    <source>
        <dbReference type="Proteomes" id="UP001589920"/>
    </source>
</evidence>
<dbReference type="EMBL" id="JBHMQU010000081">
    <property type="protein sequence ID" value="MFC0813343.1"/>
    <property type="molecule type" value="Genomic_DNA"/>
</dbReference>
<dbReference type="Pfam" id="PF04577">
    <property type="entry name" value="Glyco_transf_61"/>
    <property type="match status" value="1"/>
</dbReference>
<keyword evidence="2" id="KW-0808">Transferase</keyword>
<accession>A0ABV6TBI6</accession>
<dbReference type="InterPro" id="IPR007657">
    <property type="entry name" value="Glycosyltransferase_61"/>
</dbReference>
<feature type="domain" description="Glycosyltransferase 61 catalytic" evidence="4">
    <location>
        <begin position="200"/>
        <end position="270"/>
    </location>
</feature>
<reference evidence="5 6" key="1">
    <citation type="submission" date="2024-09" db="EMBL/GenBank/DDBJ databases">
        <authorList>
            <person name="Sun Q."/>
            <person name="Mori K."/>
        </authorList>
    </citation>
    <scope>NUCLEOTIDE SEQUENCE [LARGE SCALE GENOMIC DNA]</scope>
    <source>
        <strain evidence="5 6">KCTC 42086</strain>
    </source>
</reference>